<gene>
    <name evidence="2" type="ORF">EYF80_066384</name>
</gene>
<protein>
    <submittedName>
        <fullName evidence="2">Uncharacterized protein</fullName>
    </submittedName>
</protein>
<feature type="region of interest" description="Disordered" evidence="1">
    <location>
        <begin position="62"/>
        <end position="88"/>
    </location>
</feature>
<dbReference type="EMBL" id="SRLO01018299">
    <property type="protein sequence ID" value="TNN23495.1"/>
    <property type="molecule type" value="Genomic_DNA"/>
</dbReference>
<evidence type="ECO:0000313" key="3">
    <source>
        <dbReference type="Proteomes" id="UP000314294"/>
    </source>
</evidence>
<proteinExistence type="predicted"/>
<dbReference type="Proteomes" id="UP000314294">
    <property type="component" value="Unassembled WGS sequence"/>
</dbReference>
<name>A0A4Z2E3Y6_9TELE</name>
<dbReference type="AlphaFoldDB" id="A0A4Z2E3Y6"/>
<evidence type="ECO:0000256" key="1">
    <source>
        <dbReference type="SAM" id="MobiDB-lite"/>
    </source>
</evidence>
<reference evidence="2 3" key="1">
    <citation type="submission" date="2019-03" db="EMBL/GenBank/DDBJ databases">
        <title>First draft genome of Liparis tanakae, snailfish: a comprehensive survey of snailfish specific genes.</title>
        <authorList>
            <person name="Kim W."/>
            <person name="Song I."/>
            <person name="Jeong J.-H."/>
            <person name="Kim D."/>
            <person name="Kim S."/>
            <person name="Ryu S."/>
            <person name="Song J.Y."/>
            <person name="Lee S.K."/>
        </authorList>
    </citation>
    <scope>NUCLEOTIDE SEQUENCE [LARGE SCALE GENOMIC DNA]</scope>
    <source>
        <tissue evidence="2">Muscle</tissue>
    </source>
</reference>
<organism evidence="2 3">
    <name type="scientific">Liparis tanakae</name>
    <name type="common">Tanaka's snailfish</name>
    <dbReference type="NCBI Taxonomy" id="230148"/>
    <lineage>
        <taxon>Eukaryota</taxon>
        <taxon>Metazoa</taxon>
        <taxon>Chordata</taxon>
        <taxon>Craniata</taxon>
        <taxon>Vertebrata</taxon>
        <taxon>Euteleostomi</taxon>
        <taxon>Actinopterygii</taxon>
        <taxon>Neopterygii</taxon>
        <taxon>Teleostei</taxon>
        <taxon>Neoteleostei</taxon>
        <taxon>Acanthomorphata</taxon>
        <taxon>Eupercaria</taxon>
        <taxon>Perciformes</taxon>
        <taxon>Cottioidei</taxon>
        <taxon>Cottales</taxon>
        <taxon>Liparidae</taxon>
        <taxon>Liparis</taxon>
    </lineage>
</organism>
<comment type="caution">
    <text evidence="2">The sequence shown here is derived from an EMBL/GenBank/DDBJ whole genome shotgun (WGS) entry which is preliminary data.</text>
</comment>
<evidence type="ECO:0000313" key="2">
    <source>
        <dbReference type="EMBL" id="TNN23495.1"/>
    </source>
</evidence>
<keyword evidence="3" id="KW-1185">Reference proteome</keyword>
<accession>A0A4Z2E3Y6</accession>
<sequence>MTLYSLYSIIEHEVKSALTHPATRGPGAVGVSGVKLRGGAREPLLQPDCPAGALGALSGAARRARGRGGASGQIPMKPSESRTPGTPTVTSWLSHQRVCVCVCVYVPPVKYLTPQRAIFLG</sequence>